<proteinExistence type="predicted"/>
<evidence type="ECO:0000313" key="2">
    <source>
        <dbReference type="EMBL" id="CAK9191751.1"/>
    </source>
</evidence>
<reference evidence="2 3" key="1">
    <citation type="submission" date="2024-02" db="EMBL/GenBank/DDBJ databases">
        <authorList>
            <consortium name="ELIXIR-Norway"/>
            <consortium name="Elixir Norway"/>
        </authorList>
    </citation>
    <scope>NUCLEOTIDE SEQUENCE [LARGE SCALE GENOMIC DNA]</scope>
</reference>
<dbReference type="PANTHER" id="PTHR20883:SF49">
    <property type="entry name" value="PHYTANOYL-COA DIOXYGENASE"/>
    <property type="match status" value="1"/>
</dbReference>
<name>A0ABP0TFA6_9BRYO</name>
<sequence length="369" mass="41610">MGSLGRGRFPICNCTAGLPRMVITSLNSQQQSMSCSLVVVVGQGSSRSSKRREIPDHHRRNVANHLLQTAASSVQQLLDFERQGHLCARAFFNPLELSSLKACVTEAAESQKLNAYRHRVAVLCPGVDPFSVKTIQEAQNIIRLKGTDELGFLQTFNLHQRSQAVREWTSHPRLCSTVAALLGVERVRLYQDCLFLKMPGFGETNWHSDLNMVPIDTNSFLTVWIPLRSLEKDDSSLHFASGSHRDFALPYWQSNEGMMNLQGRGYPINTYSKLALGDLTFHHGWTLHWAPGQPLGGTHRAAWTISYFADGARILCTKHARRKVQEEDAWSFQAWRKDIKEGQLARHPLLPAVFPDQEKILSGRRRLST</sequence>
<protein>
    <recommendedName>
        <fullName evidence="4">Phytanoyl-CoA dioxygenase</fullName>
    </recommendedName>
</protein>
<accession>A0ABP0TFA6</accession>
<dbReference type="InterPro" id="IPR008775">
    <property type="entry name" value="Phytyl_CoA_dOase-like"/>
</dbReference>
<organism evidence="2 3">
    <name type="scientific">Sphagnum troendelagicum</name>
    <dbReference type="NCBI Taxonomy" id="128251"/>
    <lineage>
        <taxon>Eukaryota</taxon>
        <taxon>Viridiplantae</taxon>
        <taxon>Streptophyta</taxon>
        <taxon>Embryophyta</taxon>
        <taxon>Bryophyta</taxon>
        <taxon>Sphagnophytina</taxon>
        <taxon>Sphagnopsida</taxon>
        <taxon>Sphagnales</taxon>
        <taxon>Sphagnaceae</taxon>
        <taxon>Sphagnum</taxon>
    </lineage>
</organism>
<dbReference type="SUPFAM" id="SSF51197">
    <property type="entry name" value="Clavaminate synthase-like"/>
    <property type="match status" value="1"/>
</dbReference>
<dbReference type="Pfam" id="PF05721">
    <property type="entry name" value="PhyH"/>
    <property type="match status" value="1"/>
</dbReference>
<dbReference type="PANTHER" id="PTHR20883">
    <property type="entry name" value="PHYTANOYL-COA DIOXYGENASE DOMAIN CONTAINING 1"/>
    <property type="match status" value="1"/>
</dbReference>
<keyword evidence="3" id="KW-1185">Reference proteome</keyword>
<comment type="cofactor">
    <cofactor evidence="1">
        <name>Fe cation</name>
        <dbReference type="ChEBI" id="CHEBI:24875"/>
    </cofactor>
</comment>
<evidence type="ECO:0000313" key="3">
    <source>
        <dbReference type="Proteomes" id="UP001497512"/>
    </source>
</evidence>
<gene>
    <name evidence="2" type="ORF">CSSPTR1EN2_LOCUS1547</name>
</gene>
<evidence type="ECO:0008006" key="4">
    <source>
        <dbReference type="Google" id="ProtNLM"/>
    </source>
</evidence>
<dbReference type="Proteomes" id="UP001497512">
    <property type="component" value="Chromosome 1"/>
</dbReference>
<dbReference type="Gene3D" id="2.60.120.620">
    <property type="entry name" value="q2cbj1_9rhob like domain"/>
    <property type="match status" value="1"/>
</dbReference>
<evidence type="ECO:0000256" key="1">
    <source>
        <dbReference type="ARBA" id="ARBA00001962"/>
    </source>
</evidence>
<dbReference type="EMBL" id="OZ019893">
    <property type="protein sequence ID" value="CAK9191751.1"/>
    <property type="molecule type" value="Genomic_DNA"/>
</dbReference>